<proteinExistence type="predicted"/>
<evidence type="ECO:0000313" key="2">
    <source>
        <dbReference type="Proteomes" id="UP000276133"/>
    </source>
</evidence>
<sequence length="61" mass="7302">MTKSNSFLNLLIRLCSEPLYDSAQLTRSILKDKNIFIHLNDFKLFLFDYVDFNKNRLEICK</sequence>
<dbReference type="EMBL" id="REGN01009343">
    <property type="protein sequence ID" value="RNA01406.1"/>
    <property type="molecule type" value="Genomic_DNA"/>
</dbReference>
<protein>
    <submittedName>
        <fullName evidence="1">Uncharacterized protein</fullName>
    </submittedName>
</protein>
<accession>A0A3M7PQK7</accession>
<name>A0A3M7PQK7_BRAPC</name>
<comment type="caution">
    <text evidence="1">The sequence shown here is derived from an EMBL/GenBank/DDBJ whole genome shotgun (WGS) entry which is preliminary data.</text>
</comment>
<gene>
    <name evidence="1" type="ORF">BpHYR1_015187</name>
</gene>
<dbReference type="AlphaFoldDB" id="A0A3M7PQK7"/>
<dbReference type="Proteomes" id="UP000276133">
    <property type="component" value="Unassembled WGS sequence"/>
</dbReference>
<evidence type="ECO:0000313" key="1">
    <source>
        <dbReference type="EMBL" id="RNA01406.1"/>
    </source>
</evidence>
<reference evidence="1 2" key="1">
    <citation type="journal article" date="2018" name="Sci. Rep.">
        <title>Genomic signatures of local adaptation to the degree of environmental predictability in rotifers.</title>
        <authorList>
            <person name="Franch-Gras L."/>
            <person name="Hahn C."/>
            <person name="Garcia-Roger E.M."/>
            <person name="Carmona M.J."/>
            <person name="Serra M."/>
            <person name="Gomez A."/>
        </authorList>
    </citation>
    <scope>NUCLEOTIDE SEQUENCE [LARGE SCALE GENOMIC DNA]</scope>
    <source>
        <strain evidence="1">HYR1</strain>
    </source>
</reference>
<keyword evidence="2" id="KW-1185">Reference proteome</keyword>
<organism evidence="1 2">
    <name type="scientific">Brachionus plicatilis</name>
    <name type="common">Marine rotifer</name>
    <name type="synonym">Brachionus muelleri</name>
    <dbReference type="NCBI Taxonomy" id="10195"/>
    <lineage>
        <taxon>Eukaryota</taxon>
        <taxon>Metazoa</taxon>
        <taxon>Spiralia</taxon>
        <taxon>Gnathifera</taxon>
        <taxon>Rotifera</taxon>
        <taxon>Eurotatoria</taxon>
        <taxon>Monogononta</taxon>
        <taxon>Pseudotrocha</taxon>
        <taxon>Ploima</taxon>
        <taxon>Brachionidae</taxon>
        <taxon>Brachionus</taxon>
    </lineage>
</organism>